<dbReference type="Pfam" id="PF24595">
    <property type="entry name" value="DUF7619"/>
    <property type="match status" value="1"/>
</dbReference>
<feature type="chain" id="PRO_5020996867" evidence="2">
    <location>
        <begin position="20"/>
        <end position="669"/>
    </location>
</feature>
<dbReference type="OrthoDB" id="1110367at2"/>
<name>A0A4R6Q964_9FLAO</name>
<dbReference type="Gene3D" id="2.60.120.200">
    <property type="match status" value="1"/>
</dbReference>
<evidence type="ECO:0000313" key="6">
    <source>
        <dbReference type="Proteomes" id="UP000295260"/>
    </source>
</evidence>
<evidence type="ECO:0000256" key="1">
    <source>
        <dbReference type="ARBA" id="ARBA00022729"/>
    </source>
</evidence>
<protein>
    <submittedName>
        <fullName evidence="5">Putative secreted protein (Por secretion system target)</fullName>
    </submittedName>
</protein>
<evidence type="ECO:0000259" key="3">
    <source>
        <dbReference type="Pfam" id="PF18962"/>
    </source>
</evidence>
<dbReference type="RefSeq" id="WP_133533188.1">
    <property type="nucleotide sequence ID" value="NZ_SNXR01000014.1"/>
</dbReference>
<dbReference type="Proteomes" id="UP000295260">
    <property type="component" value="Unassembled WGS sequence"/>
</dbReference>
<dbReference type="AlphaFoldDB" id="A0A4R6Q964"/>
<dbReference type="NCBIfam" id="NF038128">
    <property type="entry name" value="choice_anch_J"/>
    <property type="match status" value="1"/>
</dbReference>
<reference evidence="5 6" key="1">
    <citation type="submission" date="2019-03" db="EMBL/GenBank/DDBJ databases">
        <title>Genomic Encyclopedia of Archaeal and Bacterial Type Strains, Phase II (KMG-II): from individual species to whole genera.</title>
        <authorList>
            <person name="Goeker M."/>
        </authorList>
    </citation>
    <scope>NUCLEOTIDE SEQUENCE [LARGE SCALE GENOMIC DNA]</scope>
    <source>
        <strain evidence="5 6">DSM 25687</strain>
    </source>
</reference>
<feature type="domain" description="Secretion system C-terminal sorting" evidence="3">
    <location>
        <begin position="594"/>
        <end position="668"/>
    </location>
</feature>
<proteinExistence type="predicted"/>
<evidence type="ECO:0000313" key="5">
    <source>
        <dbReference type="EMBL" id="TDP58690.1"/>
    </source>
</evidence>
<dbReference type="NCBIfam" id="TIGR04183">
    <property type="entry name" value="Por_Secre_tail"/>
    <property type="match status" value="1"/>
</dbReference>
<comment type="caution">
    <text evidence="5">The sequence shown here is derived from an EMBL/GenBank/DDBJ whole genome shotgun (WGS) entry which is preliminary data.</text>
</comment>
<keyword evidence="6" id="KW-1185">Reference proteome</keyword>
<evidence type="ECO:0000256" key="2">
    <source>
        <dbReference type="SAM" id="SignalP"/>
    </source>
</evidence>
<accession>A0A4R6Q964</accession>
<dbReference type="InterPro" id="IPR026444">
    <property type="entry name" value="Secre_tail"/>
</dbReference>
<evidence type="ECO:0000259" key="4">
    <source>
        <dbReference type="Pfam" id="PF24595"/>
    </source>
</evidence>
<feature type="signal peptide" evidence="2">
    <location>
        <begin position="1"/>
        <end position="19"/>
    </location>
</feature>
<organism evidence="5 6">
    <name type="scientific">Flavobacterium dankookense</name>
    <dbReference type="NCBI Taxonomy" id="706186"/>
    <lineage>
        <taxon>Bacteria</taxon>
        <taxon>Pseudomonadati</taxon>
        <taxon>Bacteroidota</taxon>
        <taxon>Flavobacteriia</taxon>
        <taxon>Flavobacteriales</taxon>
        <taxon>Flavobacteriaceae</taxon>
        <taxon>Flavobacterium</taxon>
    </lineage>
</organism>
<keyword evidence="1 2" id="KW-0732">Signal</keyword>
<dbReference type="InterPro" id="IPR055353">
    <property type="entry name" value="DUF7619"/>
</dbReference>
<dbReference type="EMBL" id="SNXR01000014">
    <property type="protein sequence ID" value="TDP58690.1"/>
    <property type="molecule type" value="Genomic_DNA"/>
</dbReference>
<sequence length="669" mass="75033">MKKQLLLFVLLCLSFVSHAQFFEGFENTIGPNALPSTIWPLNSGDWTVFNTPTDNPQRWSITTINESPDYVYGGENAAFCNRSNFAANEIIENYLVTPVITVPNDPILSFYTRTFQLGNQGTKFQIKVAPATANPTDPNSYVLLQEWDETTLSDEYFSNYVPKNVTLDEVVGLDIYIAFVMKRDPVAGNFMSDRWLIDNVGINSNAAIYHPNNCDEKFILKAFLDTNGNSIKDDGEPKFIYGTYIYQINNSTTSLFGYTTTDDFIICNSNSLNTFDISYQVFDNLNTLYSCNVNYSDVSIQNDDGIATLYFPVNVINAQNNVSINLYTNQNPRAASNYTINLTYKNKSNTTASGKITFTKDNLVTINSISQTGTLNSTDGFTFDYINLEPFETRHISVILSVPNIPTVELGDYLTHSATITVDNDVDLNDNSSSITNMVVAAYDPNDKMESHGEKIVFDTFTDDYLIYTIRFENTGNANAEFIRIEDTLNTQLDENTFEFISSSHEVNVLKNASKLTFYFSDVNLPPSIPDTDIGKGYLQFKIKPKPGFAVGDIIPNTAEIYFDYNPAIITNTFNTVFVETLNSNSFSKQNILIYPNPATSNVNIELNSSDENIHSIQVVDMLGKIVLNQQNITSNNITINTSLLSKGIYLIKINSENNNYLVEKLIIK</sequence>
<dbReference type="Pfam" id="PF18962">
    <property type="entry name" value="Por_Secre_tail"/>
    <property type="match status" value="1"/>
</dbReference>
<feature type="domain" description="DUF7619" evidence="4">
    <location>
        <begin position="444"/>
        <end position="576"/>
    </location>
</feature>
<gene>
    <name evidence="5" type="ORF">BC748_1918</name>
</gene>